<reference evidence="1" key="1">
    <citation type="submission" date="2018-11" db="EMBL/GenBank/DDBJ databases">
        <title>Complete sequence of plasmid pHNTS45-1.</title>
        <authorList>
            <person name="Liu J.H."/>
            <person name="Huang X.Y."/>
            <person name="Lv L.C."/>
        </authorList>
    </citation>
    <scope>NUCLEOTIDE SEQUENCE</scope>
    <source>
        <strain evidence="1">TS45CTX</strain>
        <plasmid evidence="1">pHNTS45-1</plasmid>
    </source>
</reference>
<sequence>MAGTAAASVVFDLLHRTLASSPKPPAGSAEPGGCVSSCPGGVWPDDLARWRDGEPKVAGSFAFLV</sequence>
<dbReference type="AlphaFoldDB" id="A0A3T0VE88"/>
<evidence type="ECO:0000313" key="1">
    <source>
        <dbReference type="EMBL" id="AZZ88365.1"/>
    </source>
</evidence>
<accession>A0A3T0VE88</accession>
<keyword evidence="1" id="KW-0614">Plasmid</keyword>
<dbReference type="EMBL" id="MK167988">
    <property type="protein sequence ID" value="AZZ88365.1"/>
    <property type="molecule type" value="Genomic_DNA"/>
</dbReference>
<protein>
    <submittedName>
        <fullName evidence="1">Uncharacterized protein</fullName>
    </submittedName>
</protein>
<geneLocation type="plasmid" evidence="1">
    <name>pHNTS45-1</name>
</geneLocation>
<proteinExistence type="predicted"/>
<name>A0A3T0VE88_CITFR</name>
<organism evidence="1">
    <name type="scientific">Citrobacter freundii</name>
    <dbReference type="NCBI Taxonomy" id="546"/>
    <lineage>
        <taxon>Bacteria</taxon>
        <taxon>Pseudomonadati</taxon>
        <taxon>Pseudomonadota</taxon>
        <taxon>Gammaproteobacteria</taxon>
        <taxon>Enterobacterales</taxon>
        <taxon>Enterobacteriaceae</taxon>
        <taxon>Citrobacter</taxon>
        <taxon>Citrobacter freundii complex</taxon>
    </lineage>
</organism>